<evidence type="ECO:0000256" key="1">
    <source>
        <dbReference type="SAM" id="Phobius"/>
    </source>
</evidence>
<name>A0ABU1VKH0_9GAMM</name>
<accession>A0ABU1VKH0</accession>
<evidence type="ECO:0008006" key="4">
    <source>
        <dbReference type="Google" id="ProtNLM"/>
    </source>
</evidence>
<comment type="caution">
    <text evidence="2">The sequence shown here is derived from an EMBL/GenBank/DDBJ whole genome shotgun (WGS) entry which is preliminary data.</text>
</comment>
<reference evidence="2 3" key="1">
    <citation type="submission" date="2023-07" db="EMBL/GenBank/DDBJ databases">
        <title>Sorghum-associated microbial communities from plants grown in Nebraska, USA.</title>
        <authorList>
            <person name="Schachtman D."/>
        </authorList>
    </citation>
    <scope>NUCLEOTIDE SEQUENCE [LARGE SCALE GENOMIC DNA]</scope>
    <source>
        <strain evidence="2 3">BE187</strain>
    </source>
</reference>
<protein>
    <recommendedName>
        <fullName evidence="4">SMODS and SLOG-associating 2TM effector domain-containing protein</fullName>
    </recommendedName>
</protein>
<evidence type="ECO:0000313" key="3">
    <source>
        <dbReference type="Proteomes" id="UP001267878"/>
    </source>
</evidence>
<keyword evidence="1" id="KW-0472">Membrane</keyword>
<keyword evidence="1" id="KW-0812">Transmembrane</keyword>
<feature type="transmembrane region" description="Helical" evidence="1">
    <location>
        <begin position="480"/>
        <end position="499"/>
    </location>
</feature>
<keyword evidence="3" id="KW-1185">Reference proteome</keyword>
<feature type="transmembrane region" description="Helical" evidence="1">
    <location>
        <begin position="291"/>
        <end position="312"/>
    </location>
</feature>
<feature type="transmembrane region" description="Helical" evidence="1">
    <location>
        <begin position="318"/>
        <end position="336"/>
    </location>
</feature>
<dbReference type="Proteomes" id="UP001267878">
    <property type="component" value="Unassembled WGS sequence"/>
</dbReference>
<organism evidence="2 3">
    <name type="scientific">Agrilutibacter niabensis</name>
    <dbReference type="NCBI Taxonomy" id="380628"/>
    <lineage>
        <taxon>Bacteria</taxon>
        <taxon>Pseudomonadati</taxon>
        <taxon>Pseudomonadota</taxon>
        <taxon>Gammaproteobacteria</taxon>
        <taxon>Lysobacterales</taxon>
        <taxon>Lysobacteraceae</taxon>
        <taxon>Agrilutibacter</taxon>
    </lineage>
</organism>
<proteinExistence type="predicted"/>
<sequence length="565" mass="63351">MPALEATSLVVGITGHRNLHAAAIPVLKTQLQIFFVDLAERYPHLPVVLLSSLAEGSDQLAAQVALDLGLRVVAPLPLPVALYRDDFESAGSLVMFEQQLQRAEVLQLPLRHGVDIEEVSRPGPARDRQYAQAGIFVSSHCQILLALWDGRESDRLGGTAQVVRFHLHGELPGAIERRRDTTLALLGLDEETVVHHLPVRRTEDEEGPREAGRWITAEDDVVAHADMPEVFDRMFQRQAEFNRDCRTYAEAIAADGTDPAGPAAMPACPIHQLFVSADWLARTYQRRVNQVLRIVYLLAAATGFAFFLYTHIAAHSLIINLFLVFFLAGMGVVLLSRRREWQRKYLDYRALAEGLRVQSYWRRAGITDLHSPAFAHDNFMHKQDVELGWIRNVMRSASLEGLLVPVQADAPAVDAVVREWIGTNDGGGQLQYFSAAAARRERQHRRAELAGMVCLWIGVGISAVLAVFSRRFDPQVQHVLVSSMGILSVAAAVHEAYAYKKADKELIKQYRYMQRIFGAARRRLNGCQGVHEQQQILRTLGEAALTEHAEWTLMHRERPLEHSHL</sequence>
<gene>
    <name evidence="2" type="ORF">J2X04_000025</name>
</gene>
<dbReference type="RefSeq" id="WP_310050704.1">
    <property type="nucleotide sequence ID" value="NZ_JAVDVW010000001.1"/>
</dbReference>
<feature type="transmembrane region" description="Helical" evidence="1">
    <location>
        <begin position="449"/>
        <end position="468"/>
    </location>
</feature>
<dbReference type="Gene3D" id="3.40.50.450">
    <property type="match status" value="1"/>
</dbReference>
<evidence type="ECO:0000313" key="2">
    <source>
        <dbReference type="EMBL" id="MDR7097678.1"/>
    </source>
</evidence>
<keyword evidence="1" id="KW-1133">Transmembrane helix</keyword>
<dbReference type="EMBL" id="JAVDVW010000001">
    <property type="protein sequence ID" value="MDR7097678.1"/>
    <property type="molecule type" value="Genomic_DNA"/>
</dbReference>